<reference evidence="1" key="1">
    <citation type="submission" date="2021-01" db="EMBL/GenBank/DDBJ databases">
        <title>Complete genome sequence of Clostridiales bacterium R-7.</title>
        <authorList>
            <person name="Mahoney-Kurpe S.C."/>
            <person name="Palevich N."/>
            <person name="Koike S."/>
            <person name="Moon C.D."/>
            <person name="Attwood G.T."/>
        </authorList>
    </citation>
    <scope>NUCLEOTIDE SEQUENCE</scope>
    <source>
        <strain evidence="1">R-7</strain>
    </source>
</reference>
<evidence type="ECO:0000313" key="2">
    <source>
        <dbReference type="Proteomes" id="UP000682782"/>
    </source>
</evidence>
<keyword evidence="2" id="KW-1185">Reference proteome</keyword>
<organism evidence="1 2">
    <name type="scientific">Aristaeella hokkaidonensis</name>
    <dbReference type="NCBI Taxonomy" id="3046382"/>
    <lineage>
        <taxon>Bacteria</taxon>
        <taxon>Bacillati</taxon>
        <taxon>Bacillota</taxon>
        <taxon>Clostridia</taxon>
        <taxon>Eubacteriales</taxon>
        <taxon>Aristaeellaceae</taxon>
        <taxon>Aristaeella</taxon>
    </lineage>
</organism>
<dbReference type="EMBL" id="CP068393">
    <property type="protein sequence ID" value="QUC67610.1"/>
    <property type="molecule type" value="Genomic_DNA"/>
</dbReference>
<dbReference type="Proteomes" id="UP000682782">
    <property type="component" value="Chromosome"/>
</dbReference>
<evidence type="ECO:0000313" key="1">
    <source>
        <dbReference type="EMBL" id="QUC67610.1"/>
    </source>
</evidence>
<name>A0AC61MXF0_9FIRM</name>
<sequence length="185" mass="20125">MKTRKFALIACLLCAVLLALFFVLHDKGRAPSAGEGSCGKNLSWKLEQGTLTISGTGSMDNYSEIHRTKYGGQPDSASIGTNSPWDLEDIKHVVVQDGVTSIGYCAFSGHPELLSVRLPDTVTQIGTLAFHNCAALKDLNLPDSVERIGKDAFQNCLDLKSVTVGRGSYAEQYCKENGMECRYEE</sequence>
<gene>
    <name evidence="1" type="ORF">JYE49_02605</name>
</gene>
<protein>
    <submittedName>
        <fullName evidence="1">Leucine-rich repeat domain-containing protein</fullName>
    </submittedName>
</protein>
<accession>A0AC61MXF0</accession>
<proteinExistence type="predicted"/>